<evidence type="ECO:0000256" key="8">
    <source>
        <dbReference type="ARBA" id="ARBA00023012"/>
    </source>
</evidence>
<dbReference type="EMBL" id="VDMO01000003">
    <property type="protein sequence ID" value="TNM72334.1"/>
    <property type="molecule type" value="Genomic_DNA"/>
</dbReference>
<dbReference type="Pfam" id="PF07730">
    <property type="entry name" value="HisKA_3"/>
    <property type="match status" value="1"/>
</dbReference>
<keyword evidence="5" id="KW-0547">Nucleotide-binding</keyword>
<dbReference type="GO" id="GO:0046983">
    <property type="term" value="F:protein dimerization activity"/>
    <property type="evidence" value="ECO:0007669"/>
    <property type="project" value="InterPro"/>
</dbReference>
<dbReference type="InterPro" id="IPR036890">
    <property type="entry name" value="HATPase_C_sf"/>
</dbReference>
<keyword evidence="7" id="KW-0067">ATP-binding</keyword>
<protein>
    <recommendedName>
        <fullName evidence="2">histidine kinase</fullName>
        <ecNumber evidence="2">2.7.13.3</ecNumber>
    </recommendedName>
</protein>
<feature type="domain" description="Signal transduction histidine kinase subgroup 3 dimerisation and phosphoacceptor" evidence="10">
    <location>
        <begin position="196"/>
        <end position="261"/>
    </location>
</feature>
<evidence type="ECO:0000256" key="3">
    <source>
        <dbReference type="ARBA" id="ARBA00022553"/>
    </source>
</evidence>
<keyword evidence="9" id="KW-0472">Membrane</keyword>
<keyword evidence="3" id="KW-0597">Phosphoprotein</keyword>
<feature type="transmembrane region" description="Helical" evidence="9">
    <location>
        <begin position="120"/>
        <end position="145"/>
    </location>
</feature>
<keyword evidence="9" id="KW-1133">Transmembrane helix</keyword>
<feature type="transmembrane region" description="Helical" evidence="9">
    <location>
        <begin position="96"/>
        <end position="113"/>
    </location>
</feature>
<evidence type="ECO:0000256" key="6">
    <source>
        <dbReference type="ARBA" id="ARBA00022777"/>
    </source>
</evidence>
<dbReference type="InterPro" id="IPR050482">
    <property type="entry name" value="Sensor_HK_TwoCompSys"/>
</dbReference>
<keyword evidence="4" id="KW-0808">Transferase</keyword>
<evidence type="ECO:0000256" key="2">
    <source>
        <dbReference type="ARBA" id="ARBA00012438"/>
    </source>
</evidence>
<evidence type="ECO:0000313" key="12">
    <source>
        <dbReference type="Proteomes" id="UP000313988"/>
    </source>
</evidence>
<reference evidence="11 12" key="1">
    <citation type="submission" date="2019-06" db="EMBL/GenBank/DDBJ databases">
        <title>Genome sequence of Deinococcus radiopugnans ATCC 19172.</title>
        <authorList>
            <person name="Maclea K.S."/>
            <person name="Maynard C.R."/>
        </authorList>
    </citation>
    <scope>NUCLEOTIDE SEQUENCE [LARGE SCALE GENOMIC DNA]</scope>
    <source>
        <strain evidence="11 12">ATCC 19172</strain>
    </source>
</reference>
<dbReference type="GO" id="GO:0016020">
    <property type="term" value="C:membrane"/>
    <property type="evidence" value="ECO:0007669"/>
    <property type="project" value="InterPro"/>
</dbReference>
<proteinExistence type="predicted"/>
<feature type="transmembrane region" description="Helical" evidence="9">
    <location>
        <begin position="151"/>
        <end position="171"/>
    </location>
</feature>
<gene>
    <name evidence="11" type="ORF">FHR04_03280</name>
</gene>
<feature type="transmembrane region" description="Helical" evidence="9">
    <location>
        <begin position="21"/>
        <end position="43"/>
    </location>
</feature>
<evidence type="ECO:0000256" key="4">
    <source>
        <dbReference type="ARBA" id="ARBA00022679"/>
    </source>
</evidence>
<feature type="transmembrane region" description="Helical" evidence="9">
    <location>
        <begin position="49"/>
        <end position="68"/>
    </location>
</feature>
<dbReference type="InterPro" id="IPR011712">
    <property type="entry name" value="Sig_transdc_His_kin_sub3_dim/P"/>
</dbReference>
<dbReference type="AlphaFoldDB" id="A0A5C4Y9M9"/>
<keyword evidence="6 11" id="KW-0418">Kinase</keyword>
<evidence type="ECO:0000256" key="9">
    <source>
        <dbReference type="SAM" id="Phobius"/>
    </source>
</evidence>
<dbReference type="OrthoDB" id="467259at2"/>
<accession>A0A5C4Y9M9</accession>
<evidence type="ECO:0000313" key="11">
    <source>
        <dbReference type="EMBL" id="TNM72334.1"/>
    </source>
</evidence>
<keyword evidence="9" id="KW-0812">Transmembrane</keyword>
<dbReference type="PANTHER" id="PTHR24421:SF10">
    <property type="entry name" value="NITRATE_NITRITE SENSOR PROTEIN NARQ"/>
    <property type="match status" value="1"/>
</dbReference>
<dbReference type="GO" id="GO:0005524">
    <property type="term" value="F:ATP binding"/>
    <property type="evidence" value="ECO:0007669"/>
    <property type="project" value="UniProtKB-KW"/>
</dbReference>
<keyword evidence="8" id="KW-0902">Two-component regulatory system</keyword>
<dbReference type="Proteomes" id="UP000313988">
    <property type="component" value="Unassembled WGS sequence"/>
</dbReference>
<evidence type="ECO:0000256" key="1">
    <source>
        <dbReference type="ARBA" id="ARBA00000085"/>
    </source>
</evidence>
<organism evidence="11 12">
    <name type="scientific">Deinococcus radiopugnans ATCC 19172</name>
    <dbReference type="NCBI Taxonomy" id="585398"/>
    <lineage>
        <taxon>Bacteria</taxon>
        <taxon>Thermotogati</taxon>
        <taxon>Deinococcota</taxon>
        <taxon>Deinococci</taxon>
        <taxon>Deinococcales</taxon>
        <taxon>Deinococcaceae</taxon>
        <taxon>Deinococcus</taxon>
    </lineage>
</organism>
<dbReference type="Gene3D" id="1.20.5.1930">
    <property type="match status" value="1"/>
</dbReference>
<feature type="transmembrane region" description="Helical" evidence="9">
    <location>
        <begin position="75"/>
        <end position="90"/>
    </location>
</feature>
<dbReference type="EC" id="2.7.13.3" evidence="2"/>
<evidence type="ECO:0000256" key="5">
    <source>
        <dbReference type="ARBA" id="ARBA00022741"/>
    </source>
</evidence>
<name>A0A5C4Y9M9_9DEIO</name>
<dbReference type="GO" id="GO:0000155">
    <property type="term" value="F:phosphorelay sensor kinase activity"/>
    <property type="evidence" value="ECO:0007669"/>
    <property type="project" value="InterPro"/>
</dbReference>
<dbReference type="SUPFAM" id="SSF55874">
    <property type="entry name" value="ATPase domain of HSP90 chaperone/DNA topoisomerase II/histidine kinase"/>
    <property type="match status" value="1"/>
</dbReference>
<comment type="catalytic activity">
    <reaction evidence="1">
        <text>ATP + protein L-histidine = ADP + protein N-phospho-L-histidine.</text>
        <dbReference type="EC" id="2.7.13.3"/>
    </reaction>
</comment>
<dbReference type="PANTHER" id="PTHR24421">
    <property type="entry name" value="NITRATE/NITRITE SENSOR PROTEIN NARX-RELATED"/>
    <property type="match status" value="1"/>
</dbReference>
<dbReference type="CDD" id="cd16917">
    <property type="entry name" value="HATPase_UhpB-NarQ-NarX-like"/>
    <property type="match status" value="1"/>
</dbReference>
<comment type="caution">
    <text evidence="11">The sequence shown here is derived from an EMBL/GenBank/DDBJ whole genome shotgun (WGS) entry which is preliminary data.</text>
</comment>
<sequence>MMIRPCSRQIMEDVMGRRYSSLVSHLGRMVVIGGIGVSSILTVGDGLDTPLSVLAALMAGVVTLAFLFHPRNTDLALAVVAVTLSLGLAVPDIREFVGVILPVLYASYVAAAYSRAELRFLWLAWLLLATAVTIMGGLSFVNTAALSVSPWVAKSIATISLWSVVGFMWMLGEQVRRRRADLATLQERADLAALVERTRIAREMHDIVAHSLTSVIALADGARYAATSQPALAVQALETISQTSREALGDMRGLLSVLRDDAGRDLLAPPTLRDIQGLLADARRSGLDLTAQGIETLPDDLPPLLQFSLYRLIQELLTNMLKHSSQRAGTLTVRTTDGKIVLEAQNAAGAETRAGKGFGLLGMKERVNALSGRMSTRREADNFSVMVELPR</sequence>
<evidence type="ECO:0000256" key="7">
    <source>
        <dbReference type="ARBA" id="ARBA00022840"/>
    </source>
</evidence>
<dbReference type="Gene3D" id="3.30.565.10">
    <property type="entry name" value="Histidine kinase-like ATPase, C-terminal domain"/>
    <property type="match status" value="1"/>
</dbReference>
<evidence type="ECO:0000259" key="10">
    <source>
        <dbReference type="Pfam" id="PF07730"/>
    </source>
</evidence>